<dbReference type="PANTHER" id="PTHR14084:SF0">
    <property type="entry name" value="KYNURENINASE"/>
    <property type="match status" value="1"/>
</dbReference>
<dbReference type="AlphaFoldDB" id="A0A212EVQ8"/>
<dbReference type="GO" id="GO:0030429">
    <property type="term" value="F:kynureninase activity"/>
    <property type="evidence" value="ECO:0007669"/>
    <property type="project" value="InterPro"/>
</dbReference>
<protein>
    <submittedName>
        <fullName evidence="2">Kynureninase</fullName>
    </submittedName>
</protein>
<dbReference type="Pfam" id="PF22580">
    <property type="entry name" value="KYNU_C"/>
    <property type="match status" value="1"/>
</dbReference>
<dbReference type="GO" id="GO:0005737">
    <property type="term" value="C:cytoplasm"/>
    <property type="evidence" value="ECO:0007669"/>
    <property type="project" value="InterPro"/>
</dbReference>
<dbReference type="InterPro" id="IPR010111">
    <property type="entry name" value="Kynureninase"/>
</dbReference>
<dbReference type="GO" id="GO:0043420">
    <property type="term" value="P:anthranilate metabolic process"/>
    <property type="evidence" value="ECO:0007669"/>
    <property type="project" value="TreeGrafter"/>
</dbReference>
<dbReference type="GO" id="GO:0009435">
    <property type="term" value="P:NAD+ biosynthetic process"/>
    <property type="evidence" value="ECO:0007669"/>
    <property type="project" value="InterPro"/>
</dbReference>
<dbReference type="SUPFAM" id="SSF53383">
    <property type="entry name" value="PLP-dependent transferases"/>
    <property type="match status" value="1"/>
</dbReference>
<dbReference type="EMBL" id="AGBW02012143">
    <property type="protein sequence ID" value="OWR45569.1"/>
    <property type="molecule type" value="Genomic_DNA"/>
</dbReference>
<dbReference type="Gene3D" id="3.40.640.10">
    <property type="entry name" value="Type I PLP-dependent aspartate aminotransferase-like (Major domain)"/>
    <property type="match status" value="1"/>
</dbReference>
<dbReference type="InParanoid" id="A0A212EVQ8"/>
<dbReference type="GO" id="GO:0019441">
    <property type="term" value="P:L-tryptophan catabolic process to kynurenine"/>
    <property type="evidence" value="ECO:0007669"/>
    <property type="project" value="TreeGrafter"/>
</dbReference>
<keyword evidence="1" id="KW-0663">Pyridoxal phosphate</keyword>
<name>A0A212EVQ8_DANPL</name>
<sequence length="254" mass="29036">MQRFKEHGHMRRERLYLKKDSICMCGKSLGLASGDAEQCISNDIEKWKTHGVQIWTVDRHKNYQYTNRFGRIMAELVGADIDGVTMLGSSTVNIHQTNATSNKPTEKSLKILVGDTNFPTDGYAVDRQKDAVEIVNVRGRYDLEDLISFAGWWGNRIETQFLLRQQTPHSLSMAGLEGSLEMILEACMSHVRKKSLEIAGIWLHDRLSGRRQQERQPRLVEHEQAYRISSTLRARGLTPDFRQPNVLRCTPAPL</sequence>
<dbReference type="InterPro" id="IPR015421">
    <property type="entry name" value="PyrdxlP-dep_Trfase_major"/>
</dbReference>
<proteinExistence type="predicted"/>
<dbReference type="InterPro" id="IPR015424">
    <property type="entry name" value="PyrdxlP-dep_Trfase"/>
</dbReference>
<reference evidence="2 3" key="1">
    <citation type="journal article" date="2011" name="Cell">
        <title>The monarch butterfly genome yields insights into long-distance migration.</title>
        <authorList>
            <person name="Zhan S."/>
            <person name="Merlin C."/>
            <person name="Boore J.L."/>
            <person name="Reppert S.M."/>
        </authorList>
    </citation>
    <scope>NUCLEOTIDE SEQUENCE [LARGE SCALE GENOMIC DNA]</scope>
    <source>
        <strain evidence="2">F-2</strain>
    </source>
</reference>
<evidence type="ECO:0000313" key="2">
    <source>
        <dbReference type="EMBL" id="OWR45569.1"/>
    </source>
</evidence>
<organism evidence="2 3">
    <name type="scientific">Danaus plexippus plexippus</name>
    <dbReference type="NCBI Taxonomy" id="278856"/>
    <lineage>
        <taxon>Eukaryota</taxon>
        <taxon>Metazoa</taxon>
        <taxon>Ecdysozoa</taxon>
        <taxon>Arthropoda</taxon>
        <taxon>Hexapoda</taxon>
        <taxon>Insecta</taxon>
        <taxon>Pterygota</taxon>
        <taxon>Neoptera</taxon>
        <taxon>Endopterygota</taxon>
        <taxon>Lepidoptera</taxon>
        <taxon>Glossata</taxon>
        <taxon>Ditrysia</taxon>
        <taxon>Papilionoidea</taxon>
        <taxon>Nymphalidae</taxon>
        <taxon>Danainae</taxon>
        <taxon>Danaini</taxon>
        <taxon>Danaina</taxon>
        <taxon>Danaus</taxon>
        <taxon>Danaus</taxon>
    </lineage>
</organism>
<dbReference type="KEGG" id="dpl:KGM_205599"/>
<keyword evidence="3" id="KW-1185">Reference proteome</keyword>
<accession>A0A212EVQ8</accession>
<dbReference type="eggNOG" id="KOG3846">
    <property type="taxonomic scope" value="Eukaryota"/>
</dbReference>
<comment type="caution">
    <text evidence="2">The sequence shown here is derived from an EMBL/GenBank/DDBJ whole genome shotgun (WGS) entry which is preliminary data.</text>
</comment>
<gene>
    <name evidence="2" type="ORF">KGM_205599</name>
</gene>
<dbReference type="Proteomes" id="UP000007151">
    <property type="component" value="Unassembled WGS sequence"/>
</dbReference>
<evidence type="ECO:0000313" key="3">
    <source>
        <dbReference type="Proteomes" id="UP000007151"/>
    </source>
</evidence>
<dbReference type="PANTHER" id="PTHR14084">
    <property type="entry name" value="KYNURENINASE"/>
    <property type="match status" value="1"/>
</dbReference>
<dbReference type="STRING" id="278856.A0A212EVQ8"/>
<evidence type="ECO:0000256" key="1">
    <source>
        <dbReference type="ARBA" id="ARBA00022898"/>
    </source>
</evidence>
<dbReference type="GO" id="GO:0030170">
    <property type="term" value="F:pyridoxal phosphate binding"/>
    <property type="evidence" value="ECO:0007669"/>
    <property type="project" value="InterPro"/>
</dbReference>